<evidence type="ECO:0000313" key="1">
    <source>
        <dbReference type="EMBL" id="CAI9614567.1"/>
    </source>
</evidence>
<dbReference type="Proteomes" id="UP001162483">
    <property type="component" value="Unassembled WGS sequence"/>
</dbReference>
<proteinExistence type="predicted"/>
<accession>A0ABN9H0J0</accession>
<keyword evidence="2" id="KW-1185">Reference proteome</keyword>
<sequence>MAPVVVVGSRDRSAVSGQLSSYYVPQSLVISCTVSAAVAGHLLYYVRSLWSSPLPTSAVYWSSPLLYVRSLWSSPLLRPAVSGQFSSTTSAAVSWSSPLLRPQVSGHILYYVRSLWSILSSYVRSLWSSPVLCPCSLWSSLYLRPQSL</sequence>
<gene>
    <name evidence="1" type="ORF">SPARVUS_LOCUS15065658</name>
</gene>
<name>A0ABN9H0J0_9NEOB</name>
<protein>
    <submittedName>
        <fullName evidence="1">Uncharacterized protein</fullName>
    </submittedName>
</protein>
<organism evidence="1 2">
    <name type="scientific">Staurois parvus</name>
    <dbReference type="NCBI Taxonomy" id="386267"/>
    <lineage>
        <taxon>Eukaryota</taxon>
        <taxon>Metazoa</taxon>
        <taxon>Chordata</taxon>
        <taxon>Craniata</taxon>
        <taxon>Vertebrata</taxon>
        <taxon>Euteleostomi</taxon>
        <taxon>Amphibia</taxon>
        <taxon>Batrachia</taxon>
        <taxon>Anura</taxon>
        <taxon>Neobatrachia</taxon>
        <taxon>Ranoidea</taxon>
        <taxon>Ranidae</taxon>
        <taxon>Staurois</taxon>
    </lineage>
</organism>
<comment type="caution">
    <text evidence="1">The sequence shown here is derived from an EMBL/GenBank/DDBJ whole genome shotgun (WGS) entry which is preliminary data.</text>
</comment>
<dbReference type="EMBL" id="CATNWA010019703">
    <property type="protein sequence ID" value="CAI9614567.1"/>
    <property type="molecule type" value="Genomic_DNA"/>
</dbReference>
<evidence type="ECO:0000313" key="2">
    <source>
        <dbReference type="Proteomes" id="UP001162483"/>
    </source>
</evidence>
<reference evidence="1" key="1">
    <citation type="submission" date="2023-05" db="EMBL/GenBank/DDBJ databases">
        <authorList>
            <person name="Stuckert A."/>
        </authorList>
    </citation>
    <scope>NUCLEOTIDE SEQUENCE</scope>
</reference>
<feature type="non-terminal residue" evidence="1">
    <location>
        <position position="148"/>
    </location>
</feature>